<evidence type="ECO:0000259" key="7">
    <source>
        <dbReference type="Pfam" id="PF02016"/>
    </source>
</evidence>
<dbReference type="Pfam" id="PF17676">
    <property type="entry name" value="Peptidase_S66C"/>
    <property type="match status" value="1"/>
</dbReference>
<keyword evidence="2 9" id="KW-0121">Carboxypeptidase</keyword>
<keyword evidence="5" id="KW-0720">Serine protease</keyword>
<evidence type="ECO:0000256" key="4">
    <source>
        <dbReference type="ARBA" id="ARBA00022801"/>
    </source>
</evidence>
<name>A0A2A4G237_9FLAO</name>
<comment type="similarity">
    <text evidence="1">Belongs to the peptidase S66 family.</text>
</comment>
<keyword evidence="4" id="KW-0378">Hydrolase</keyword>
<feature type="active site" description="Charge relay system" evidence="6">
    <location>
        <position position="321"/>
    </location>
</feature>
<gene>
    <name evidence="9" type="ORF">B7P33_17845</name>
</gene>
<dbReference type="SUPFAM" id="SSF52317">
    <property type="entry name" value="Class I glutamine amidotransferase-like"/>
    <property type="match status" value="1"/>
</dbReference>
<dbReference type="GO" id="GO:0004180">
    <property type="term" value="F:carboxypeptidase activity"/>
    <property type="evidence" value="ECO:0007669"/>
    <property type="project" value="UniProtKB-KW"/>
</dbReference>
<evidence type="ECO:0000256" key="6">
    <source>
        <dbReference type="PIRSR" id="PIRSR028757-1"/>
    </source>
</evidence>
<evidence type="ECO:0000256" key="3">
    <source>
        <dbReference type="ARBA" id="ARBA00022670"/>
    </source>
</evidence>
<dbReference type="RefSeq" id="WP_097443588.1">
    <property type="nucleotide sequence ID" value="NZ_NBWU01000008.1"/>
</dbReference>
<dbReference type="SUPFAM" id="SSF141986">
    <property type="entry name" value="LD-carboxypeptidase A C-terminal domain-like"/>
    <property type="match status" value="1"/>
</dbReference>
<dbReference type="PANTHER" id="PTHR30237:SF2">
    <property type="entry name" value="MUREIN TETRAPEPTIDE CARBOXYPEPTIDASE"/>
    <property type="match status" value="1"/>
</dbReference>
<dbReference type="PIRSF" id="PIRSF028757">
    <property type="entry name" value="LD-carboxypeptidase"/>
    <property type="match status" value="1"/>
</dbReference>
<feature type="active site" description="Nucleophile" evidence="6">
    <location>
        <position position="143"/>
    </location>
</feature>
<evidence type="ECO:0000259" key="8">
    <source>
        <dbReference type="Pfam" id="PF17676"/>
    </source>
</evidence>
<protein>
    <submittedName>
        <fullName evidence="9">LD-carboxypeptidase</fullName>
    </submittedName>
</protein>
<dbReference type="Proteomes" id="UP000219559">
    <property type="component" value="Unassembled WGS sequence"/>
</dbReference>
<accession>A0A2A4G237</accession>
<dbReference type="GO" id="GO:0008236">
    <property type="term" value="F:serine-type peptidase activity"/>
    <property type="evidence" value="ECO:0007669"/>
    <property type="project" value="UniProtKB-KW"/>
</dbReference>
<evidence type="ECO:0000313" key="10">
    <source>
        <dbReference type="Proteomes" id="UP000219559"/>
    </source>
</evidence>
<dbReference type="PANTHER" id="PTHR30237">
    <property type="entry name" value="MURAMOYLTETRAPEPTIDE CARBOXYPEPTIDASE"/>
    <property type="match status" value="1"/>
</dbReference>
<evidence type="ECO:0000256" key="5">
    <source>
        <dbReference type="ARBA" id="ARBA00022825"/>
    </source>
</evidence>
<evidence type="ECO:0000313" key="9">
    <source>
        <dbReference type="EMBL" id="PCE62501.1"/>
    </source>
</evidence>
<dbReference type="InterPro" id="IPR027461">
    <property type="entry name" value="Carboxypeptidase_A_C_sf"/>
</dbReference>
<feature type="active site" description="Charge relay system" evidence="6">
    <location>
        <position position="251"/>
    </location>
</feature>
<dbReference type="GO" id="GO:0006508">
    <property type="term" value="P:proteolysis"/>
    <property type="evidence" value="ECO:0007669"/>
    <property type="project" value="UniProtKB-KW"/>
</dbReference>
<proteinExistence type="inferred from homology"/>
<dbReference type="InterPro" id="IPR029062">
    <property type="entry name" value="Class_I_gatase-like"/>
</dbReference>
<dbReference type="Pfam" id="PF02016">
    <property type="entry name" value="Peptidase_S66"/>
    <property type="match status" value="1"/>
</dbReference>
<dbReference type="InterPro" id="IPR040449">
    <property type="entry name" value="Peptidase_S66_N"/>
</dbReference>
<reference evidence="9 10" key="1">
    <citation type="submission" date="2017-04" db="EMBL/GenBank/DDBJ databases">
        <title>A new member of the family Flavobacteriaceae isolated from ascidians.</title>
        <authorList>
            <person name="Chen L."/>
        </authorList>
    </citation>
    <scope>NUCLEOTIDE SEQUENCE [LARGE SCALE GENOMIC DNA]</scope>
    <source>
        <strain evidence="9 10">HQA918</strain>
    </source>
</reference>
<dbReference type="InterPro" id="IPR027478">
    <property type="entry name" value="LdcA_N"/>
</dbReference>
<comment type="caution">
    <text evidence="9">The sequence shown here is derived from an EMBL/GenBank/DDBJ whole genome shotgun (WGS) entry which is preliminary data.</text>
</comment>
<dbReference type="InterPro" id="IPR003507">
    <property type="entry name" value="S66_fam"/>
</dbReference>
<sequence>MGQRRDFLKKSIAAGAIGMVTPSLMGFDSLESVPSLKPKRLRKGDTVGLIAPGFAITPEILDSASQVLRNLGLVPVHTHRILNKTGYFSNTDTERATDLNEMFANPDIDAILCARGGYGCTRILPLIDFDQIKLLPKILLGFSDVTALLNGIHQKTGLIGFHGPVGSTIDDPFSLKWVEKTLFEPTAPLTLDNAEFEIPENEKELPEAYTPYTVTGGQATGKLVGGSLTLINAMIGTPYEIDFTNAIVLLEDVGEAPYRIDRMLTQLLQTPSFHKAAGIALGIFNDCDKKPNSDGFSLKEVIRDRLGPMGIPVAYGLSFGHIKHNQTLPIGIQARLDANTGLITLLEKAVL</sequence>
<evidence type="ECO:0000256" key="1">
    <source>
        <dbReference type="ARBA" id="ARBA00010233"/>
    </source>
</evidence>
<organism evidence="9 10">
    <name type="scientific">Sediminicola luteus</name>
    <dbReference type="NCBI Taxonomy" id="319238"/>
    <lineage>
        <taxon>Bacteria</taxon>
        <taxon>Pseudomonadati</taxon>
        <taxon>Bacteroidota</taxon>
        <taxon>Flavobacteriia</taxon>
        <taxon>Flavobacteriales</taxon>
        <taxon>Flavobacteriaceae</taxon>
        <taxon>Sediminicola</taxon>
    </lineage>
</organism>
<dbReference type="InterPro" id="IPR040921">
    <property type="entry name" value="Peptidase_S66C"/>
</dbReference>
<dbReference type="Gene3D" id="3.40.50.10740">
    <property type="entry name" value="Class I glutamine amidotransferase-like"/>
    <property type="match status" value="1"/>
</dbReference>
<dbReference type="EMBL" id="NBWU01000008">
    <property type="protein sequence ID" value="PCE62501.1"/>
    <property type="molecule type" value="Genomic_DNA"/>
</dbReference>
<keyword evidence="10" id="KW-1185">Reference proteome</keyword>
<feature type="domain" description="LD-carboxypeptidase C-terminal" evidence="8">
    <location>
        <begin position="220"/>
        <end position="336"/>
    </location>
</feature>
<keyword evidence="3" id="KW-0645">Protease</keyword>
<dbReference type="Gene3D" id="3.50.30.60">
    <property type="entry name" value="LD-carboxypeptidase A C-terminal domain-like"/>
    <property type="match status" value="1"/>
</dbReference>
<evidence type="ECO:0000256" key="2">
    <source>
        <dbReference type="ARBA" id="ARBA00022645"/>
    </source>
</evidence>
<dbReference type="AlphaFoldDB" id="A0A2A4G237"/>
<dbReference type="CDD" id="cd07025">
    <property type="entry name" value="Peptidase_S66"/>
    <property type="match status" value="1"/>
</dbReference>
<dbReference type="OrthoDB" id="9807329at2"/>
<feature type="domain" description="LD-carboxypeptidase N-terminal" evidence="7">
    <location>
        <begin position="47"/>
        <end position="163"/>
    </location>
</feature>